<feature type="repeat" description="TPR" evidence="6">
    <location>
        <begin position="304"/>
        <end position="337"/>
    </location>
</feature>
<evidence type="ECO:0000256" key="2">
    <source>
        <dbReference type="ARBA" id="ARBA00022723"/>
    </source>
</evidence>
<evidence type="ECO:0000259" key="10">
    <source>
        <dbReference type="Pfam" id="PF01435"/>
    </source>
</evidence>
<evidence type="ECO:0000256" key="5">
    <source>
        <dbReference type="ARBA" id="ARBA00023049"/>
    </source>
</evidence>
<gene>
    <name evidence="11" type="ORF">AB835_05770</name>
</gene>
<feature type="region of interest" description="Disordered" evidence="8">
    <location>
        <begin position="231"/>
        <end position="252"/>
    </location>
</feature>
<protein>
    <submittedName>
        <fullName evidence="11">Peptidase M48</fullName>
    </submittedName>
</protein>
<comment type="cofactor">
    <cofactor evidence="7">
        <name>Zn(2+)</name>
        <dbReference type="ChEBI" id="CHEBI:29105"/>
    </cofactor>
    <text evidence="7">Binds 1 zinc ion per subunit.</text>
</comment>
<organism evidence="11 12">
    <name type="scientific">Candidatus Endobugula sertula</name>
    <name type="common">Bugula neritina bacterial symbiont</name>
    <dbReference type="NCBI Taxonomy" id="62101"/>
    <lineage>
        <taxon>Bacteria</taxon>
        <taxon>Pseudomonadati</taxon>
        <taxon>Pseudomonadota</taxon>
        <taxon>Gammaproteobacteria</taxon>
        <taxon>Cellvibrionales</taxon>
        <taxon>Cellvibrionaceae</taxon>
        <taxon>Candidatus Endobugula</taxon>
    </lineage>
</organism>
<dbReference type="SMART" id="SM00028">
    <property type="entry name" value="TPR"/>
    <property type="match status" value="2"/>
</dbReference>
<dbReference type="PANTHER" id="PTHR22726">
    <property type="entry name" value="METALLOENDOPEPTIDASE OMA1"/>
    <property type="match status" value="1"/>
</dbReference>
<dbReference type="Gene3D" id="1.25.40.10">
    <property type="entry name" value="Tetratricopeptide repeat domain"/>
    <property type="match status" value="1"/>
</dbReference>
<feature type="domain" description="Peptidase M48" evidence="10">
    <location>
        <begin position="62"/>
        <end position="240"/>
    </location>
</feature>
<dbReference type="GO" id="GO:0016020">
    <property type="term" value="C:membrane"/>
    <property type="evidence" value="ECO:0007669"/>
    <property type="project" value="TreeGrafter"/>
</dbReference>
<evidence type="ECO:0000256" key="4">
    <source>
        <dbReference type="ARBA" id="ARBA00022833"/>
    </source>
</evidence>
<dbReference type="GO" id="GO:0004222">
    <property type="term" value="F:metalloendopeptidase activity"/>
    <property type="evidence" value="ECO:0007669"/>
    <property type="project" value="InterPro"/>
</dbReference>
<keyword evidence="4 7" id="KW-0862">Zinc</keyword>
<proteinExistence type="inferred from homology"/>
<feature type="signal peptide" evidence="9">
    <location>
        <begin position="1"/>
        <end position="16"/>
    </location>
</feature>
<evidence type="ECO:0000256" key="6">
    <source>
        <dbReference type="PROSITE-ProRule" id="PRU00339"/>
    </source>
</evidence>
<evidence type="ECO:0000256" key="7">
    <source>
        <dbReference type="RuleBase" id="RU003983"/>
    </source>
</evidence>
<dbReference type="InterPro" id="IPR051156">
    <property type="entry name" value="Mito/Outer_Membr_Metalloprot"/>
</dbReference>
<evidence type="ECO:0000256" key="8">
    <source>
        <dbReference type="SAM" id="MobiDB-lite"/>
    </source>
</evidence>
<keyword evidence="6" id="KW-0802">TPR repeat</keyword>
<evidence type="ECO:0000313" key="11">
    <source>
        <dbReference type="EMBL" id="ODS24031.1"/>
    </source>
</evidence>
<dbReference type="Pfam" id="PF01435">
    <property type="entry name" value="Peptidase_M48"/>
    <property type="match status" value="1"/>
</dbReference>
<keyword evidence="9" id="KW-0732">Signal</keyword>
<name>A0A1D2QR24_9GAMM</name>
<dbReference type="SUPFAM" id="SSF48452">
    <property type="entry name" value="TPR-like"/>
    <property type="match status" value="1"/>
</dbReference>
<dbReference type="Proteomes" id="UP000242502">
    <property type="component" value="Unassembled WGS sequence"/>
</dbReference>
<dbReference type="AlphaFoldDB" id="A0A1D2QR24"/>
<dbReference type="InterPro" id="IPR019734">
    <property type="entry name" value="TPR_rpt"/>
</dbReference>
<evidence type="ECO:0000313" key="12">
    <source>
        <dbReference type="Proteomes" id="UP000242502"/>
    </source>
</evidence>
<sequence>MYKRLFITLLSTVVFAGCEMNPVTGKRELSLVSTQQELAIGTQQYKSSQQSQGGRYMIAPELNTYIDSVGQTLAKLSDRPELPYEFVVLNNDVPNAWALPGGKIAINRGLLVLLEDEAQLAAVLGHEIVHAAARHGANQLSRNSLLQFGVDIISQTSDNNLYGTLAGLGASAVNARYGRDDELEADFYGINYMVKAGYDPQAAVELQQTFLKLSQKGGQGGWLDGLLASHPPSAERVNKNQQRAKQLPKGKRNKAAYQNAIRQLKNDQPAYQLHANALKVAKKKDWAKAQTLTSLAIKQQSNEARFHITLGRLLNETKDYHGAIQSYNRAEKLEPSYFAPFFYRGLSHQQNQQYKAAQKDLIASNRLLETGIANYYLGEIALINNQRSSAINYYRKASQTGGNVGKAAVEKLKTLGVQ</sequence>
<dbReference type="GO" id="GO:0051603">
    <property type="term" value="P:proteolysis involved in protein catabolic process"/>
    <property type="evidence" value="ECO:0007669"/>
    <property type="project" value="TreeGrafter"/>
</dbReference>
<dbReference type="PANTHER" id="PTHR22726:SF1">
    <property type="entry name" value="METALLOENDOPEPTIDASE OMA1, MITOCHONDRIAL"/>
    <property type="match status" value="1"/>
</dbReference>
<comment type="caution">
    <text evidence="11">The sequence shown here is derived from an EMBL/GenBank/DDBJ whole genome shotgun (WGS) entry which is preliminary data.</text>
</comment>
<keyword evidence="5 7" id="KW-0482">Metalloprotease</keyword>
<reference evidence="11 12" key="1">
    <citation type="journal article" date="2016" name="Appl. Environ. Microbiol.">
        <title>Lack of Overt Genome Reduction in the Bryostatin-Producing Bryozoan Symbiont "Candidatus Endobugula sertula".</title>
        <authorList>
            <person name="Miller I.J."/>
            <person name="Vanee N."/>
            <person name="Fong S.S."/>
            <person name="Lim-Fong G.E."/>
            <person name="Kwan J.C."/>
        </authorList>
    </citation>
    <scope>NUCLEOTIDE SEQUENCE [LARGE SCALE GENOMIC DNA]</scope>
    <source>
        <strain evidence="11">AB1-4</strain>
    </source>
</reference>
<dbReference type="GO" id="GO:0046872">
    <property type="term" value="F:metal ion binding"/>
    <property type="evidence" value="ECO:0007669"/>
    <property type="project" value="UniProtKB-KW"/>
</dbReference>
<dbReference type="PROSITE" id="PS51257">
    <property type="entry name" value="PROKAR_LIPOPROTEIN"/>
    <property type="match status" value="1"/>
</dbReference>
<dbReference type="PROSITE" id="PS50005">
    <property type="entry name" value="TPR"/>
    <property type="match status" value="1"/>
</dbReference>
<feature type="chain" id="PRO_5008906554" evidence="9">
    <location>
        <begin position="17"/>
        <end position="418"/>
    </location>
</feature>
<dbReference type="InterPro" id="IPR011990">
    <property type="entry name" value="TPR-like_helical_dom_sf"/>
</dbReference>
<evidence type="ECO:0000256" key="9">
    <source>
        <dbReference type="SAM" id="SignalP"/>
    </source>
</evidence>
<keyword evidence="2" id="KW-0479">Metal-binding</keyword>
<dbReference type="Gene3D" id="3.30.2010.10">
    <property type="entry name" value="Metalloproteases ('zincins'), catalytic domain"/>
    <property type="match status" value="1"/>
</dbReference>
<evidence type="ECO:0000256" key="3">
    <source>
        <dbReference type="ARBA" id="ARBA00022801"/>
    </source>
</evidence>
<dbReference type="STRING" id="62101.AB835_05770"/>
<evidence type="ECO:0000256" key="1">
    <source>
        <dbReference type="ARBA" id="ARBA00022670"/>
    </source>
</evidence>
<dbReference type="EMBL" id="MDLC01000015">
    <property type="protein sequence ID" value="ODS24031.1"/>
    <property type="molecule type" value="Genomic_DNA"/>
</dbReference>
<accession>A0A1D2QR24</accession>
<keyword evidence="1 7" id="KW-0645">Protease</keyword>
<comment type="similarity">
    <text evidence="7">Belongs to the peptidase M48 family.</text>
</comment>
<dbReference type="InterPro" id="IPR001915">
    <property type="entry name" value="Peptidase_M48"/>
</dbReference>
<keyword evidence="3 7" id="KW-0378">Hydrolase</keyword>